<accession>A0A6V7USC3</accession>
<reference evidence="1 2" key="1">
    <citation type="submission" date="2020-08" db="EMBL/GenBank/DDBJ databases">
        <authorList>
            <person name="Koutsovoulos G."/>
            <person name="Danchin GJ E."/>
        </authorList>
    </citation>
    <scope>NUCLEOTIDE SEQUENCE [LARGE SCALE GENOMIC DNA]</scope>
</reference>
<gene>
    <name evidence="1" type="ORF">MENT_LOCUS16192</name>
</gene>
<comment type="caution">
    <text evidence="1">The sequence shown here is derived from an EMBL/GenBank/DDBJ whole genome shotgun (WGS) entry which is preliminary data.</text>
</comment>
<protein>
    <submittedName>
        <fullName evidence="1">Uncharacterized protein</fullName>
    </submittedName>
</protein>
<proteinExistence type="predicted"/>
<dbReference type="Proteomes" id="UP000580250">
    <property type="component" value="Unassembled WGS sequence"/>
</dbReference>
<evidence type="ECO:0000313" key="1">
    <source>
        <dbReference type="EMBL" id="CAD2163757.1"/>
    </source>
</evidence>
<dbReference type="EMBL" id="CAJEWN010000099">
    <property type="protein sequence ID" value="CAD2163757.1"/>
    <property type="molecule type" value="Genomic_DNA"/>
</dbReference>
<name>A0A6V7USC3_MELEN</name>
<sequence>MSKNQSTDFLQHFKKKSIIFEKILRKYLFCKVICGVREKNFNLII</sequence>
<organism evidence="1 2">
    <name type="scientific">Meloidogyne enterolobii</name>
    <name type="common">Root-knot nematode worm</name>
    <name type="synonym">Meloidogyne mayaguensis</name>
    <dbReference type="NCBI Taxonomy" id="390850"/>
    <lineage>
        <taxon>Eukaryota</taxon>
        <taxon>Metazoa</taxon>
        <taxon>Ecdysozoa</taxon>
        <taxon>Nematoda</taxon>
        <taxon>Chromadorea</taxon>
        <taxon>Rhabditida</taxon>
        <taxon>Tylenchina</taxon>
        <taxon>Tylenchomorpha</taxon>
        <taxon>Tylenchoidea</taxon>
        <taxon>Meloidogynidae</taxon>
        <taxon>Meloidogyninae</taxon>
        <taxon>Meloidogyne</taxon>
    </lineage>
</organism>
<dbReference type="AlphaFoldDB" id="A0A6V7USC3"/>
<evidence type="ECO:0000313" key="2">
    <source>
        <dbReference type="Proteomes" id="UP000580250"/>
    </source>
</evidence>